<proteinExistence type="predicted"/>
<sequence length="96" mass="11021">MTRMAPRLIPLSPNFHTTSMMGFLTLDGRLYWIFMHSSFRWNLVSNLEPSVPESEPLTPPLWAQDNNKQKSAFCGRVAAIKITDLNQLIFLKKSLI</sequence>
<dbReference type="Proteomes" id="UP000499080">
    <property type="component" value="Unassembled WGS sequence"/>
</dbReference>
<name>A0A4Y2UWG0_ARAVE</name>
<accession>A0A4Y2UWG0</accession>
<comment type="caution">
    <text evidence="1">The sequence shown here is derived from an EMBL/GenBank/DDBJ whole genome shotgun (WGS) entry which is preliminary data.</text>
</comment>
<evidence type="ECO:0000313" key="2">
    <source>
        <dbReference type="Proteomes" id="UP000499080"/>
    </source>
</evidence>
<dbReference type="AlphaFoldDB" id="A0A4Y2UWG0"/>
<reference evidence="1 2" key="1">
    <citation type="journal article" date="2019" name="Sci. Rep.">
        <title>Orb-weaving spider Araneus ventricosus genome elucidates the spidroin gene catalogue.</title>
        <authorList>
            <person name="Kono N."/>
            <person name="Nakamura H."/>
            <person name="Ohtoshi R."/>
            <person name="Moran D.A.P."/>
            <person name="Shinohara A."/>
            <person name="Yoshida Y."/>
            <person name="Fujiwara M."/>
            <person name="Mori M."/>
            <person name="Tomita M."/>
            <person name="Arakawa K."/>
        </authorList>
    </citation>
    <scope>NUCLEOTIDE SEQUENCE [LARGE SCALE GENOMIC DNA]</scope>
</reference>
<keyword evidence="2" id="KW-1185">Reference proteome</keyword>
<gene>
    <name evidence="1" type="ORF">AVEN_66871_1</name>
</gene>
<evidence type="ECO:0000313" key="1">
    <source>
        <dbReference type="EMBL" id="GBO15930.1"/>
    </source>
</evidence>
<protein>
    <submittedName>
        <fullName evidence="1">Uncharacterized protein</fullName>
    </submittedName>
</protein>
<organism evidence="1 2">
    <name type="scientific">Araneus ventricosus</name>
    <name type="common">Orbweaver spider</name>
    <name type="synonym">Epeira ventricosa</name>
    <dbReference type="NCBI Taxonomy" id="182803"/>
    <lineage>
        <taxon>Eukaryota</taxon>
        <taxon>Metazoa</taxon>
        <taxon>Ecdysozoa</taxon>
        <taxon>Arthropoda</taxon>
        <taxon>Chelicerata</taxon>
        <taxon>Arachnida</taxon>
        <taxon>Araneae</taxon>
        <taxon>Araneomorphae</taxon>
        <taxon>Entelegynae</taxon>
        <taxon>Araneoidea</taxon>
        <taxon>Araneidae</taxon>
        <taxon>Araneus</taxon>
    </lineage>
</organism>
<dbReference type="EMBL" id="BGPR01039876">
    <property type="protein sequence ID" value="GBO15930.1"/>
    <property type="molecule type" value="Genomic_DNA"/>
</dbReference>